<reference evidence="2" key="1">
    <citation type="submission" date="2023-10" db="EMBL/GenBank/DDBJ databases">
        <title>Genome assemblies of two species of porcelain crab, Petrolisthes cinctipes and Petrolisthes manimaculis (Anomura: Porcellanidae).</title>
        <authorList>
            <person name="Angst P."/>
        </authorList>
    </citation>
    <scope>NUCLEOTIDE SEQUENCE</scope>
    <source>
        <strain evidence="2">PB745_01</strain>
        <tissue evidence="2">Gill</tissue>
    </source>
</reference>
<keyword evidence="3" id="KW-1185">Reference proteome</keyword>
<evidence type="ECO:0000313" key="3">
    <source>
        <dbReference type="Proteomes" id="UP001286313"/>
    </source>
</evidence>
<dbReference type="EMBL" id="JAWQEG010000322">
    <property type="protein sequence ID" value="KAK3891643.1"/>
    <property type="molecule type" value="Genomic_DNA"/>
</dbReference>
<protein>
    <submittedName>
        <fullName evidence="2">Uncharacterized protein</fullName>
    </submittedName>
</protein>
<sequence>MLRGQGYRSLEGIFGFLDIKPIAKGTYERYKLHIISVANEVVTQHLNKSVTVIRKYYEEELHRLPEDDGILNIDVSFDAPSSSPTNFSTTNPTSLTPLISPLPPYTPPNSTSTTPHPSQPYLYNPTPLPTPPLPPHTPPTLPLQPHTPPNPTSTTPTKPLLTPPLLPTPPLPPNTTTNITSTNPPLLPTPPLPSHTTTNTHPSQHYFYHPILYPTPPLTPHTPLIPTSTTQHPSQPHLYHPSQHHLYLSPQTPPTSHPPYPLRSVLCSYRSS</sequence>
<gene>
    <name evidence="2" type="ORF">Pcinc_004490</name>
</gene>
<feature type="compositionally biased region" description="Pro residues" evidence="1">
    <location>
        <begin position="161"/>
        <end position="173"/>
    </location>
</feature>
<feature type="compositionally biased region" description="Low complexity" evidence="1">
    <location>
        <begin position="221"/>
        <end position="230"/>
    </location>
</feature>
<accession>A0AAE1GEG6</accession>
<dbReference type="Proteomes" id="UP001286313">
    <property type="component" value="Unassembled WGS sequence"/>
</dbReference>
<evidence type="ECO:0000313" key="2">
    <source>
        <dbReference type="EMBL" id="KAK3891643.1"/>
    </source>
</evidence>
<evidence type="ECO:0000256" key="1">
    <source>
        <dbReference type="SAM" id="MobiDB-lite"/>
    </source>
</evidence>
<feature type="compositionally biased region" description="Low complexity" evidence="1">
    <location>
        <begin position="194"/>
        <end position="212"/>
    </location>
</feature>
<proteinExistence type="predicted"/>
<feature type="compositionally biased region" description="Low complexity" evidence="1">
    <location>
        <begin position="108"/>
        <end position="125"/>
    </location>
</feature>
<feature type="compositionally biased region" description="Pro residues" evidence="1">
    <location>
        <begin position="251"/>
        <end position="260"/>
    </location>
</feature>
<feature type="compositionally biased region" description="Low complexity" evidence="1">
    <location>
        <begin position="81"/>
        <end position="99"/>
    </location>
</feature>
<comment type="caution">
    <text evidence="2">The sequence shown here is derived from an EMBL/GenBank/DDBJ whole genome shotgun (WGS) entry which is preliminary data.</text>
</comment>
<feature type="compositionally biased region" description="Pro residues" evidence="1">
    <location>
        <begin position="126"/>
        <end position="151"/>
    </location>
</feature>
<name>A0AAE1GEG6_PETCI</name>
<feature type="compositionally biased region" description="Low complexity" evidence="1">
    <location>
        <begin position="174"/>
        <end position="184"/>
    </location>
</feature>
<dbReference type="AlphaFoldDB" id="A0AAE1GEG6"/>
<organism evidence="2 3">
    <name type="scientific">Petrolisthes cinctipes</name>
    <name type="common">Flat porcelain crab</name>
    <dbReference type="NCBI Taxonomy" id="88211"/>
    <lineage>
        <taxon>Eukaryota</taxon>
        <taxon>Metazoa</taxon>
        <taxon>Ecdysozoa</taxon>
        <taxon>Arthropoda</taxon>
        <taxon>Crustacea</taxon>
        <taxon>Multicrustacea</taxon>
        <taxon>Malacostraca</taxon>
        <taxon>Eumalacostraca</taxon>
        <taxon>Eucarida</taxon>
        <taxon>Decapoda</taxon>
        <taxon>Pleocyemata</taxon>
        <taxon>Anomura</taxon>
        <taxon>Galatheoidea</taxon>
        <taxon>Porcellanidae</taxon>
        <taxon>Petrolisthes</taxon>
    </lineage>
</organism>
<feature type="region of interest" description="Disordered" evidence="1">
    <location>
        <begin position="81"/>
        <end position="260"/>
    </location>
</feature>